<keyword evidence="5" id="KW-1185">Reference proteome</keyword>
<reference evidence="6" key="1">
    <citation type="submission" date="2025-08" db="UniProtKB">
        <authorList>
            <consortium name="RefSeq"/>
        </authorList>
    </citation>
    <scope>IDENTIFICATION</scope>
    <source>
        <tissue evidence="6">Whole Larva</tissue>
    </source>
</reference>
<evidence type="ECO:0000256" key="1">
    <source>
        <dbReference type="ARBA" id="ARBA00023157"/>
    </source>
</evidence>
<dbReference type="SUPFAM" id="SSF50494">
    <property type="entry name" value="Trypsin-like serine proteases"/>
    <property type="match status" value="2"/>
</dbReference>
<evidence type="ECO:0000256" key="2">
    <source>
        <dbReference type="RuleBase" id="RU363034"/>
    </source>
</evidence>
<dbReference type="PROSITE" id="PS00134">
    <property type="entry name" value="TRYPSIN_HIS"/>
    <property type="match status" value="2"/>
</dbReference>
<sequence>MKCFVVLALAAVAFAAPQSQITTLKDLYAGGYSSRIISGSPAKQGQFPWQVAINFVTAQGSFFCGGALIDAQWVLTAAHCADGAYSFNLKLGGVSLSGSEAGRVEVSTTYSIVHPGYNNNLNNDIALIRMPNPIKFSDNIRPVKLPKRGSVIGSRQEVTVSGWGKTSDSGSVSNNLNFVKLVTITNDECAAIYGPATIIKSTVCCKGFPEHSTCNGDSGGPLVVIENGEATHVGVVSFVHIAGCASGNPSGYVRTESFLDWIHDNTGISVLYKGRTVSESEHRRIMKCFIVLALAAVAFAAPQSQITTLKDLYAGGYSSRIISGSPAKQGQFPWQVAVNFVTPQGSFFCGGALIDAQWVLTAAHCAEGAYSFRLQIGGVSLNGNEAGRIEVSTTYSIVHPGYNNNLNNDIALIKMPNPISFTDNIRPVKLPKRGSVVGDRQEVTVSGWGKTSDFGSVSNSLNFVKLVTISNAECAAIYGPATIIKSTVCCKGFPEHSTCNGDSGGPLVVIENGEATHVGVVSFVSSAGCASGNPSGYVRTESFLDWIHDNTGISV</sequence>
<evidence type="ECO:0000259" key="4">
    <source>
        <dbReference type="PROSITE" id="PS50240"/>
    </source>
</evidence>
<evidence type="ECO:0000313" key="6">
    <source>
        <dbReference type="RefSeq" id="XP_017785356.1"/>
    </source>
</evidence>
<dbReference type="PANTHER" id="PTHR24252">
    <property type="entry name" value="ACROSIN-RELATED"/>
    <property type="match status" value="1"/>
</dbReference>
<dbReference type="RefSeq" id="XP_017785356.1">
    <property type="nucleotide sequence ID" value="XM_017929867.1"/>
</dbReference>
<feature type="signal peptide" evidence="3">
    <location>
        <begin position="1"/>
        <end position="15"/>
    </location>
</feature>
<dbReference type="PRINTS" id="PR00722">
    <property type="entry name" value="CHYMOTRYPSIN"/>
</dbReference>
<dbReference type="InterPro" id="IPR033116">
    <property type="entry name" value="TRYPSIN_SER"/>
</dbReference>
<dbReference type="PANTHER" id="PTHR24252:SF7">
    <property type="entry name" value="HYALIN"/>
    <property type="match status" value="1"/>
</dbReference>
<protein>
    <submittedName>
        <fullName evidence="6">Serine protease 53-like</fullName>
    </submittedName>
</protein>
<keyword evidence="2" id="KW-0378">Hydrolase</keyword>
<keyword evidence="1" id="KW-1015">Disulfide bond</keyword>
<dbReference type="Proteomes" id="UP000695000">
    <property type="component" value="Unplaced"/>
</dbReference>
<dbReference type="GeneID" id="108568660"/>
<proteinExistence type="predicted"/>
<accession>A0ABM1NEV6</accession>
<organism evidence="5 6">
    <name type="scientific">Nicrophorus vespilloides</name>
    <name type="common">Boreal carrion beetle</name>
    <dbReference type="NCBI Taxonomy" id="110193"/>
    <lineage>
        <taxon>Eukaryota</taxon>
        <taxon>Metazoa</taxon>
        <taxon>Ecdysozoa</taxon>
        <taxon>Arthropoda</taxon>
        <taxon>Hexapoda</taxon>
        <taxon>Insecta</taxon>
        <taxon>Pterygota</taxon>
        <taxon>Neoptera</taxon>
        <taxon>Endopterygota</taxon>
        <taxon>Coleoptera</taxon>
        <taxon>Polyphaga</taxon>
        <taxon>Staphyliniformia</taxon>
        <taxon>Silphidae</taxon>
        <taxon>Nicrophorinae</taxon>
        <taxon>Nicrophorus</taxon>
    </lineage>
</organism>
<dbReference type="PROSITE" id="PS00135">
    <property type="entry name" value="TRYPSIN_SER"/>
    <property type="match status" value="2"/>
</dbReference>
<dbReference type="Pfam" id="PF00089">
    <property type="entry name" value="Trypsin"/>
    <property type="match status" value="2"/>
</dbReference>
<feature type="chain" id="PRO_5046372543" evidence="3">
    <location>
        <begin position="16"/>
        <end position="555"/>
    </location>
</feature>
<keyword evidence="3" id="KW-0732">Signal</keyword>
<dbReference type="PROSITE" id="PS50240">
    <property type="entry name" value="TRYPSIN_DOM"/>
    <property type="match status" value="2"/>
</dbReference>
<evidence type="ECO:0000256" key="3">
    <source>
        <dbReference type="SAM" id="SignalP"/>
    </source>
</evidence>
<feature type="domain" description="Peptidase S1" evidence="4">
    <location>
        <begin position="36"/>
        <end position="267"/>
    </location>
</feature>
<name>A0ABM1NEV6_NICVS</name>
<dbReference type="InterPro" id="IPR001254">
    <property type="entry name" value="Trypsin_dom"/>
</dbReference>
<dbReference type="InterPro" id="IPR009003">
    <property type="entry name" value="Peptidase_S1_PA"/>
</dbReference>
<evidence type="ECO:0000313" key="5">
    <source>
        <dbReference type="Proteomes" id="UP000695000"/>
    </source>
</evidence>
<keyword evidence="2" id="KW-0645">Protease</keyword>
<dbReference type="SMART" id="SM00020">
    <property type="entry name" value="Tryp_SPc"/>
    <property type="match status" value="2"/>
</dbReference>
<dbReference type="InterPro" id="IPR043504">
    <property type="entry name" value="Peptidase_S1_PA_chymotrypsin"/>
</dbReference>
<dbReference type="InterPro" id="IPR001314">
    <property type="entry name" value="Peptidase_S1A"/>
</dbReference>
<keyword evidence="2" id="KW-0720">Serine protease</keyword>
<gene>
    <name evidence="6" type="primary">LOC108568660</name>
</gene>
<dbReference type="Gene3D" id="2.40.10.10">
    <property type="entry name" value="Trypsin-like serine proteases"/>
    <property type="match status" value="2"/>
</dbReference>
<feature type="domain" description="Peptidase S1" evidence="4">
    <location>
        <begin position="321"/>
        <end position="552"/>
    </location>
</feature>
<dbReference type="CDD" id="cd00190">
    <property type="entry name" value="Tryp_SPc"/>
    <property type="match status" value="2"/>
</dbReference>
<dbReference type="InterPro" id="IPR018114">
    <property type="entry name" value="TRYPSIN_HIS"/>
</dbReference>